<feature type="domain" description="Glycoside hydrolase family 38 central" evidence="5">
    <location>
        <begin position="514"/>
        <end position="593"/>
    </location>
</feature>
<dbReference type="InterPro" id="IPR028995">
    <property type="entry name" value="Glyco_hydro_57/38_cen_sf"/>
</dbReference>
<dbReference type="Pfam" id="PF09261">
    <property type="entry name" value="Alpha-mann_mid"/>
    <property type="match status" value="1"/>
</dbReference>
<dbReference type="Gene3D" id="2.60.40.2220">
    <property type="match status" value="1"/>
</dbReference>
<dbReference type="SUPFAM" id="SSF88713">
    <property type="entry name" value="Glycoside hydrolase/deacetylase"/>
    <property type="match status" value="1"/>
</dbReference>
<dbReference type="RefSeq" id="WP_117397110.1">
    <property type="nucleotide sequence ID" value="NZ_CP021332.1"/>
</dbReference>
<dbReference type="InterPro" id="IPR011682">
    <property type="entry name" value="Glyco_hydro_38_C"/>
</dbReference>
<dbReference type="Pfam" id="PF01074">
    <property type="entry name" value="Glyco_hydro_38N"/>
    <property type="match status" value="1"/>
</dbReference>
<keyword evidence="6" id="KW-0614">Plasmid</keyword>
<dbReference type="GO" id="GO:0046872">
    <property type="term" value="F:metal ion binding"/>
    <property type="evidence" value="ECO:0007669"/>
    <property type="project" value="UniProtKB-KW"/>
</dbReference>
<dbReference type="InterPro" id="IPR015341">
    <property type="entry name" value="Glyco_hydro_38_cen"/>
</dbReference>
<dbReference type="EMBL" id="CP021332">
    <property type="protein sequence ID" value="AVX06156.1"/>
    <property type="molecule type" value="Genomic_DNA"/>
</dbReference>
<dbReference type="PANTHER" id="PTHR46017">
    <property type="entry name" value="ALPHA-MANNOSIDASE 2C1"/>
    <property type="match status" value="1"/>
</dbReference>
<gene>
    <name evidence="6" type="ORF">MXMO3_03653</name>
</gene>
<dbReference type="FunFam" id="1.20.1270.50:FF:000004">
    <property type="entry name" value="alpha-mannosidase 2C1 isoform X1"/>
    <property type="match status" value="1"/>
</dbReference>
<sequence>MRNQKQEQKLKHHLNLLKQMAWREHVTEVPLHEQQSEAPTAEMLAAPWQNWPQIEGDFAWGTPEGHHWFAGEITVPAAEKGITPYLKLIAKNEILLGRTDPQCQVYLDGQICQAFDGFHRELYLPQAQRAAGRATIHINAYTAEIERQLGVALVWCEQHDAAADLYYDLAISFEAAIRLDENDARRHHLFNVIDRALNSLDLRAHDASFSASVEAALEIAQNAFDQETHAPTISAVGHTHIDVAWLWPISQTREKMVRSMSTACKLMDEYPDFVFMYNQCILFDWLKQDSPDLFERIKKHVKSGQFEIEGAMWLEPDVNIISGESLVRQILRGVKFQQDEFGLTPRVLWLPDTFGYTAAIPQLMAQTGLDIFVTSKCSWNDTNRMPNDTFEWQGIDGTNVTAYLITAQTDDKGHRGDHRTDYGPHLDVSSTVGAWNRYEPKALNQNVLVPFGHGDGGGGPCKVMLENAKRMEKGVPGLPKVKLEGIRPYFDRLRQTIANSDTPFPRWVGELYLEYHRGTLTSLAKNKRNNAAGEHVLRELELLSVLAKLNGHNIEADLAEIDELWKILMLNQFHDILPGTSIPQVYMDSDADYADLFERGEALRQKLSPLALEAQSQLLNSQGVGRKNALVQFKADTTATAVDFGYGARALQAVHRADGQRLQVAPIEQIAPFARQTATTAPKAADQIGELSIDQHHLENAFLRVEVANNGEITSIFDKRARRELLRKGSLGNQLKVYQDKPLNWDAWDIDWFYEEKSWAIDTAAKIEVIETGPHRAALRIERAYNQSRLVQIVSLQVDARQVEFDFYADWQESQSLLKAEFDFDVVSDQIKSQIQFGHVTRPTHRNTSWDQARFEASMHRWVAFEETDFTIGVLNDCKYGYSATDTHFGLTLIKSGIYPHPTADQEEHLCRYAVMVSDDPHPVVAINQQALDFACPLQVHAPLKEDAANATQPASLIGWSAPNVILHAAKISEDQSGVVFRLCEESGKRTRFTVKFDERLGKVQRTNLLEQVMAACPRNEDGLVEIELAPFEIVTLAAAMD</sequence>
<dbReference type="GO" id="GO:0004559">
    <property type="term" value="F:alpha-mannosidase activity"/>
    <property type="evidence" value="ECO:0007669"/>
    <property type="project" value="InterPro"/>
</dbReference>
<dbReference type="InterPro" id="IPR011013">
    <property type="entry name" value="Gal_mutarotase_sf_dom"/>
</dbReference>
<name>A0A2R4MJP9_9HYPH</name>
<proteinExistence type="inferred from homology"/>
<dbReference type="SMART" id="SM00872">
    <property type="entry name" value="Alpha-mann_mid"/>
    <property type="match status" value="1"/>
</dbReference>
<dbReference type="GO" id="GO:0009313">
    <property type="term" value="P:oligosaccharide catabolic process"/>
    <property type="evidence" value="ECO:0007669"/>
    <property type="project" value="TreeGrafter"/>
</dbReference>
<dbReference type="STRING" id="1122213.GCA_000423365_03429"/>
<keyword evidence="3" id="KW-0378">Hydrolase</keyword>
<comment type="similarity">
    <text evidence="1">Belongs to the glycosyl hydrolase 38 family.</text>
</comment>
<dbReference type="Pfam" id="PF07748">
    <property type="entry name" value="Glyco_hydro_38C"/>
    <property type="match status" value="1"/>
</dbReference>
<dbReference type="Gene3D" id="3.20.110.10">
    <property type="entry name" value="Glycoside hydrolase 38, N terminal domain"/>
    <property type="match status" value="1"/>
</dbReference>
<evidence type="ECO:0000256" key="3">
    <source>
        <dbReference type="ARBA" id="ARBA00022801"/>
    </source>
</evidence>
<reference evidence="6 7" key="1">
    <citation type="submission" date="2017-05" db="EMBL/GenBank/DDBJ databases">
        <title>Genome Analysis of Maritalea myrionectae HL2708#5.</title>
        <authorList>
            <consortium name="Cotde Inc.-PKNU"/>
            <person name="Jang D."/>
            <person name="Oh H.-M."/>
        </authorList>
    </citation>
    <scope>NUCLEOTIDE SEQUENCE [LARGE SCALE GENOMIC DNA]</scope>
    <source>
        <strain evidence="6 7">HL2708#5</strain>
        <plasmid evidence="7">phl2708y3</plasmid>
    </source>
</reference>
<dbReference type="Gene3D" id="1.20.1270.50">
    <property type="entry name" value="Glycoside hydrolase family 38, central domain"/>
    <property type="match status" value="1"/>
</dbReference>
<dbReference type="Proteomes" id="UP000258927">
    <property type="component" value="Plasmid pHL2708Y3"/>
</dbReference>
<evidence type="ECO:0000256" key="4">
    <source>
        <dbReference type="ARBA" id="ARBA00023295"/>
    </source>
</evidence>
<dbReference type="CDD" id="cd10789">
    <property type="entry name" value="GH38N_AMII_ER_cytosolic"/>
    <property type="match status" value="1"/>
</dbReference>
<geneLocation type="plasmid" evidence="7">
    <name>phl2708y3</name>
</geneLocation>
<protein>
    <submittedName>
        <fullName evidence="6">Alpha-mannosidase</fullName>
    </submittedName>
</protein>
<keyword evidence="2" id="KW-0479">Metal-binding</keyword>
<evidence type="ECO:0000256" key="2">
    <source>
        <dbReference type="ARBA" id="ARBA00022723"/>
    </source>
</evidence>
<accession>A0A2R4MJP9</accession>
<dbReference type="SUPFAM" id="SSF88688">
    <property type="entry name" value="Families 57/38 glycoside transferase middle domain"/>
    <property type="match status" value="1"/>
</dbReference>
<dbReference type="InterPro" id="IPR011330">
    <property type="entry name" value="Glyco_hydro/deAcase_b/a-brl"/>
</dbReference>
<keyword evidence="4" id="KW-0326">Glycosidase</keyword>
<evidence type="ECO:0000313" key="7">
    <source>
        <dbReference type="Proteomes" id="UP000258927"/>
    </source>
</evidence>
<dbReference type="Gene3D" id="2.70.98.30">
    <property type="entry name" value="Golgi alpha-mannosidase II, domain 4"/>
    <property type="match status" value="1"/>
</dbReference>
<dbReference type="GO" id="GO:0030246">
    <property type="term" value="F:carbohydrate binding"/>
    <property type="evidence" value="ECO:0007669"/>
    <property type="project" value="InterPro"/>
</dbReference>
<evidence type="ECO:0000259" key="5">
    <source>
        <dbReference type="SMART" id="SM00872"/>
    </source>
</evidence>
<dbReference type="InterPro" id="IPR027291">
    <property type="entry name" value="Glyco_hydro_38_N_sf"/>
</dbReference>
<dbReference type="InterPro" id="IPR041147">
    <property type="entry name" value="GH38_C"/>
</dbReference>
<evidence type="ECO:0000256" key="1">
    <source>
        <dbReference type="ARBA" id="ARBA00009792"/>
    </source>
</evidence>
<dbReference type="PANTHER" id="PTHR46017:SF1">
    <property type="entry name" value="ALPHA-MANNOSIDASE 2C1"/>
    <property type="match status" value="1"/>
</dbReference>
<dbReference type="InterPro" id="IPR000602">
    <property type="entry name" value="Glyco_hydro_38_N"/>
</dbReference>
<dbReference type="AlphaFoldDB" id="A0A2R4MJP9"/>
<organism evidence="6 7">
    <name type="scientific">Maritalea myrionectae</name>
    <dbReference type="NCBI Taxonomy" id="454601"/>
    <lineage>
        <taxon>Bacteria</taxon>
        <taxon>Pseudomonadati</taxon>
        <taxon>Pseudomonadota</taxon>
        <taxon>Alphaproteobacteria</taxon>
        <taxon>Hyphomicrobiales</taxon>
        <taxon>Devosiaceae</taxon>
        <taxon>Maritalea</taxon>
    </lineage>
</organism>
<dbReference type="GO" id="GO:0006013">
    <property type="term" value="P:mannose metabolic process"/>
    <property type="evidence" value="ECO:0007669"/>
    <property type="project" value="InterPro"/>
</dbReference>
<keyword evidence="7" id="KW-1185">Reference proteome</keyword>
<evidence type="ECO:0000313" key="6">
    <source>
        <dbReference type="EMBL" id="AVX06156.1"/>
    </source>
</evidence>
<dbReference type="Pfam" id="PF17677">
    <property type="entry name" value="Glyco_hydro38C2"/>
    <property type="match status" value="1"/>
</dbReference>
<dbReference type="KEGG" id="mmyr:MXMO3_03653"/>
<dbReference type="SUPFAM" id="SSF74650">
    <property type="entry name" value="Galactose mutarotase-like"/>
    <property type="match status" value="1"/>
</dbReference>
<dbReference type="FunFam" id="3.20.110.10:FF:000002">
    <property type="entry name" value="alpha-mannosidase 2C1 isoform X1"/>
    <property type="match status" value="1"/>
</dbReference>
<dbReference type="InterPro" id="IPR037094">
    <property type="entry name" value="Glyco_hydro_38_cen_sf"/>
</dbReference>